<proteinExistence type="inferred from homology"/>
<accession>A0A1J6K2D1</accession>
<protein>
    <submittedName>
        <fullName evidence="3">Short-chain dehydrogenase reductase 3b</fullName>
    </submittedName>
</protein>
<dbReference type="AlphaFoldDB" id="A0A1J6K2D1"/>
<comment type="similarity">
    <text evidence="1">Belongs to the short-chain dehydrogenases/reductases (SDR) family.</text>
</comment>
<dbReference type="FunFam" id="3.40.50.720:FF:000084">
    <property type="entry name" value="Short-chain dehydrogenase reductase"/>
    <property type="match status" value="1"/>
</dbReference>
<dbReference type="PANTHER" id="PTHR42820:SF20">
    <property type="entry name" value="SHORT-CHAIN DEHYDROGENASE REDUCTASE 3B-LIKE"/>
    <property type="match status" value="1"/>
</dbReference>
<keyword evidence="2" id="KW-0520">NAD</keyword>
<sequence length="266" mass="27829">MDNPIPPLTKKLDGKIAIITGGASGIGEATARLFAQHGAKVVIADIQEEKGRSVAESIGSSHCSFIKCDVTDEQQVQSLVQSTVEIHGRVDIMFSNAGIASTNDHEQDILGFNLDALDSLFAINVRGSVACVKHAAKAMVEGGVQGKIICTGSVTATMGVTKQIDYAMSKHAILGLVKCASKGLGKYGIRVNCVSPAAVATPLLEKSMKMSVEEIEKLFDSFNCLKTGAAIKASNVADAVLFLASDDSQFVTGHNLVVDGGFHPPA</sequence>
<evidence type="ECO:0000256" key="2">
    <source>
        <dbReference type="ARBA" id="ARBA00023027"/>
    </source>
</evidence>
<dbReference type="InterPro" id="IPR002347">
    <property type="entry name" value="SDR_fam"/>
</dbReference>
<evidence type="ECO:0000313" key="4">
    <source>
        <dbReference type="Proteomes" id="UP000187609"/>
    </source>
</evidence>
<evidence type="ECO:0000256" key="1">
    <source>
        <dbReference type="ARBA" id="ARBA00006484"/>
    </source>
</evidence>
<dbReference type="PANTHER" id="PTHR42820">
    <property type="entry name" value="SHORT-CHAIN DEHYDROGENASE REDUCTASE"/>
    <property type="match status" value="1"/>
</dbReference>
<evidence type="ECO:0000313" key="3">
    <source>
        <dbReference type="EMBL" id="OIT24194.1"/>
    </source>
</evidence>
<dbReference type="OMA" id="YKCSVQN"/>
<comment type="caution">
    <text evidence="3">The sequence shown here is derived from an EMBL/GenBank/DDBJ whole genome shotgun (WGS) entry which is preliminary data.</text>
</comment>
<dbReference type="InterPro" id="IPR036291">
    <property type="entry name" value="NAD(P)-bd_dom_sf"/>
</dbReference>
<dbReference type="SUPFAM" id="SSF51735">
    <property type="entry name" value="NAD(P)-binding Rossmann-fold domains"/>
    <property type="match status" value="1"/>
</dbReference>
<organism evidence="3 4">
    <name type="scientific">Nicotiana attenuata</name>
    <name type="common">Coyote tobacco</name>
    <dbReference type="NCBI Taxonomy" id="49451"/>
    <lineage>
        <taxon>Eukaryota</taxon>
        <taxon>Viridiplantae</taxon>
        <taxon>Streptophyta</taxon>
        <taxon>Embryophyta</taxon>
        <taxon>Tracheophyta</taxon>
        <taxon>Spermatophyta</taxon>
        <taxon>Magnoliopsida</taxon>
        <taxon>eudicotyledons</taxon>
        <taxon>Gunneridae</taxon>
        <taxon>Pentapetalae</taxon>
        <taxon>asterids</taxon>
        <taxon>lamiids</taxon>
        <taxon>Solanales</taxon>
        <taxon>Solanaceae</taxon>
        <taxon>Nicotianoideae</taxon>
        <taxon>Nicotianeae</taxon>
        <taxon>Nicotiana</taxon>
    </lineage>
</organism>
<dbReference type="OrthoDB" id="294295at2759"/>
<keyword evidence="4" id="KW-1185">Reference proteome</keyword>
<dbReference type="Gramene" id="OIT24194">
    <property type="protein sequence ID" value="OIT24194"/>
    <property type="gene ID" value="A4A49_30665"/>
</dbReference>
<dbReference type="PROSITE" id="PS00061">
    <property type="entry name" value="ADH_SHORT"/>
    <property type="match status" value="1"/>
</dbReference>
<dbReference type="GO" id="GO:0016616">
    <property type="term" value="F:oxidoreductase activity, acting on the CH-OH group of donors, NAD or NADP as acceptor"/>
    <property type="evidence" value="ECO:0007669"/>
    <property type="project" value="UniProtKB-ARBA"/>
</dbReference>
<dbReference type="KEGG" id="nau:109216376"/>
<dbReference type="PRINTS" id="PR00081">
    <property type="entry name" value="GDHRDH"/>
</dbReference>
<dbReference type="EMBL" id="MJEQ01003200">
    <property type="protein sequence ID" value="OIT24194.1"/>
    <property type="molecule type" value="Genomic_DNA"/>
</dbReference>
<name>A0A1J6K2D1_NICAT</name>
<dbReference type="GeneID" id="109216376"/>
<dbReference type="PRINTS" id="PR00080">
    <property type="entry name" value="SDRFAMILY"/>
</dbReference>
<dbReference type="SMR" id="A0A1J6K2D1"/>
<reference evidence="3" key="1">
    <citation type="submission" date="2016-11" db="EMBL/GenBank/DDBJ databases">
        <title>The genome of Nicotiana attenuata.</title>
        <authorList>
            <person name="Xu S."/>
            <person name="Brockmoeller T."/>
            <person name="Gaquerel E."/>
            <person name="Navarro A."/>
            <person name="Kuhl H."/>
            <person name="Gase K."/>
            <person name="Ling Z."/>
            <person name="Zhou W."/>
            <person name="Kreitzer C."/>
            <person name="Stanke M."/>
            <person name="Tang H."/>
            <person name="Lyons E."/>
            <person name="Pandey P."/>
            <person name="Pandey S.P."/>
            <person name="Timmermann B."/>
            <person name="Baldwin I.T."/>
        </authorList>
    </citation>
    <scope>NUCLEOTIDE SEQUENCE [LARGE SCALE GENOMIC DNA]</scope>
    <source>
        <strain evidence="3">UT</strain>
    </source>
</reference>
<dbReference type="Proteomes" id="UP000187609">
    <property type="component" value="Unassembled WGS sequence"/>
</dbReference>
<gene>
    <name evidence="3" type="primary">SDR3B_0</name>
    <name evidence="3" type="ORF">A4A49_30665</name>
</gene>
<dbReference type="STRING" id="49451.A0A1J6K2D1"/>
<dbReference type="InterPro" id="IPR020904">
    <property type="entry name" value="Sc_DH/Rdtase_CS"/>
</dbReference>
<dbReference type="Gene3D" id="3.40.50.720">
    <property type="entry name" value="NAD(P)-binding Rossmann-like Domain"/>
    <property type="match status" value="1"/>
</dbReference>
<dbReference type="Pfam" id="PF13561">
    <property type="entry name" value="adh_short_C2"/>
    <property type="match status" value="1"/>
</dbReference>